<dbReference type="InterPro" id="IPR040758">
    <property type="entry name" value="PrmC_N"/>
</dbReference>
<dbReference type="GO" id="GO:0003676">
    <property type="term" value="F:nucleic acid binding"/>
    <property type="evidence" value="ECO:0007669"/>
    <property type="project" value="InterPro"/>
</dbReference>
<evidence type="ECO:0000256" key="4">
    <source>
        <dbReference type="ARBA" id="ARBA00048391"/>
    </source>
</evidence>
<dbReference type="InterPro" id="IPR025714">
    <property type="entry name" value="Methyltranfer_dom"/>
</dbReference>
<feature type="binding site" evidence="5">
    <location>
        <position position="186"/>
    </location>
    <ligand>
        <name>S-adenosyl-L-methionine</name>
        <dbReference type="ChEBI" id="CHEBI:59789"/>
    </ligand>
</feature>
<evidence type="ECO:0000313" key="9">
    <source>
        <dbReference type="Proteomes" id="UP000009230"/>
    </source>
</evidence>
<dbReference type="EMBL" id="CP002771">
    <property type="protein sequence ID" value="AEF53761.1"/>
    <property type="molecule type" value="Genomic_DNA"/>
</dbReference>
<dbReference type="OrthoDB" id="9800643at2"/>
<dbReference type="NCBIfam" id="TIGR03534">
    <property type="entry name" value="RF_mod_PrmC"/>
    <property type="match status" value="1"/>
</dbReference>
<dbReference type="HOGENOM" id="CLU_018398_3_0_6"/>
<keyword evidence="9" id="KW-1185">Reference proteome</keyword>
<dbReference type="Gene3D" id="3.40.50.150">
    <property type="entry name" value="Vaccinia Virus protein VP39"/>
    <property type="match status" value="1"/>
</dbReference>
<dbReference type="InterPro" id="IPR019874">
    <property type="entry name" value="RF_methyltr_PrmC"/>
</dbReference>
<dbReference type="eggNOG" id="COG2890">
    <property type="taxonomic scope" value="Bacteria"/>
</dbReference>
<feature type="binding site" evidence="5">
    <location>
        <begin position="119"/>
        <end position="123"/>
    </location>
    <ligand>
        <name>S-adenosyl-L-methionine</name>
        <dbReference type="ChEBI" id="CHEBI:59789"/>
    </ligand>
</feature>
<dbReference type="STRING" id="491952.Mar181_0705"/>
<accession>F6CRJ8</accession>
<dbReference type="InterPro" id="IPR050320">
    <property type="entry name" value="N5-glutamine_MTase"/>
</dbReference>
<reference evidence="8 9" key="1">
    <citation type="journal article" date="2012" name="Stand. Genomic Sci.">
        <title>Complete genome sequence of Marinomonas posidonica type strain (IVIA-Po-181(T)).</title>
        <authorList>
            <person name="Lucas-Elio P."/>
            <person name="Goodwin L."/>
            <person name="Woyke T."/>
            <person name="Pitluck S."/>
            <person name="Nolan M."/>
            <person name="Kyrpides N.C."/>
            <person name="Detter J.C."/>
            <person name="Copeland A."/>
            <person name="Lu M."/>
            <person name="Bruce D."/>
            <person name="Detter C."/>
            <person name="Tapia R."/>
            <person name="Han S."/>
            <person name="Land M.L."/>
            <person name="Ivanova N."/>
            <person name="Mikhailova N."/>
            <person name="Johnston A.W."/>
            <person name="Sanchez-Amat A."/>
        </authorList>
    </citation>
    <scope>NUCLEOTIDE SEQUENCE [LARGE SCALE GENOMIC DNA]</scope>
    <source>
        <strain evidence="9">CECT 7376 / NCIMB 14433 / IVIA-Po-181</strain>
    </source>
</reference>
<feature type="binding site" evidence="5">
    <location>
        <position position="142"/>
    </location>
    <ligand>
        <name>S-adenosyl-L-methionine</name>
        <dbReference type="ChEBI" id="CHEBI:59789"/>
    </ligand>
</feature>
<evidence type="ECO:0000256" key="3">
    <source>
        <dbReference type="ARBA" id="ARBA00022691"/>
    </source>
</evidence>
<keyword evidence="3 5" id="KW-0949">S-adenosyl-L-methionine</keyword>
<dbReference type="NCBIfam" id="TIGR00536">
    <property type="entry name" value="hemK_fam"/>
    <property type="match status" value="1"/>
</dbReference>
<dbReference type="Gene3D" id="1.10.8.10">
    <property type="entry name" value="DNA helicase RuvA subunit, C-terminal domain"/>
    <property type="match status" value="1"/>
</dbReference>
<dbReference type="RefSeq" id="WP_013795238.1">
    <property type="nucleotide sequence ID" value="NC_015559.1"/>
</dbReference>
<evidence type="ECO:0000256" key="5">
    <source>
        <dbReference type="HAMAP-Rule" id="MF_02126"/>
    </source>
</evidence>
<dbReference type="HAMAP" id="MF_02126">
    <property type="entry name" value="RF_methyltr_PrmC"/>
    <property type="match status" value="1"/>
</dbReference>
<protein>
    <recommendedName>
        <fullName evidence="5">Release factor glutamine methyltransferase</fullName>
        <shortName evidence="5">RF MTase</shortName>
        <ecNumber evidence="5">2.1.1.297</ecNumber>
    </recommendedName>
    <alternativeName>
        <fullName evidence="5">N5-glutamine methyltransferase PrmC</fullName>
    </alternativeName>
    <alternativeName>
        <fullName evidence="5">Protein-(glutamine-N5) MTase PrmC</fullName>
    </alternativeName>
    <alternativeName>
        <fullName evidence="5">Protein-glutamine N-methyltransferase PrmC</fullName>
    </alternativeName>
</protein>
<dbReference type="GO" id="GO:0032259">
    <property type="term" value="P:methylation"/>
    <property type="evidence" value="ECO:0007669"/>
    <property type="project" value="UniProtKB-KW"/>
</dbReference>
<dbReference type="PANTHER" id="PTHR18895">
    <property type="entry name" value="HEMK METHYLTRANSFERASE"/>
    <property type="match status" value="1"/>
</dbReference>
<dbReference type="PROSITE" id="PS00092">
    <property type="entry name" value="N6_MTASE"/>
    <property type="match status" value="1"/>
</dbReference>
<dbReference type="Proteomes" id="UP000009230">
    <property type="component" value="Chromosome"/>
</dbReference>
<evidence type="ECO:0000256" key="1">
    <source>
        <dbReference type="ARBA" id="ARBA00022603"/>
    </source>
</evidence>
<comment type="function">
    <text evidence="5">Methylates the class 1 translation termination release factors RF1/PrfA and RF2/PrfB on the glutamine residue of the universally conserved GGQ motif.</text>
</comment>
<dbReference type="KEGG" id="mpc:Mar181_0705"/>
<dbReference type="PANTHER" id="PTHR18895:SF74">
    <property type="entry name" value="MTRF1L RELEASE FACTOR GLUTAMINE METHYLTRANSFERASE"/>
    <property type="match status" value="1"/>
</dbReference>
<name>F6CRJ8_MARPP</name>
<dbReference type="GO" id="GO:0102559">
    <property type="term" value="F:peptide chain release factor N(5)-glutamine methyltransferase activity"/>
    <property type="evidence" value="ECO:0007669"/>
    <property type="project" value="UniProtKB-EC"/>
</dbReference>
<sequence>MRIDESLQGASERLRFMSDTALLDAQLLLAQVLNVSTSYFYSWPERVLTNDELSSYDALLTRREKGEPIAYILGKQAFWTLDLEVAPCTLIPRADTECLVEAALSILHVTKGKKILDLGTGTGAIALALATECRDSKVLGVDLIADAVALAKRNAASHQISNAHFMQSCWFEQLSELGMFDLIVSNPPYIDPEDHHLSEGDVRFEPKTALVAENHGLADIERIIEQAPNFLKQGGYLMFEHGYDQAEAVRRLLTLSGFSEVRSIQDFGGNDRVTMGCLSNSDHL</sequence>
<comment type="similarity">
    <text evidence="5">Belongs to the protein N5-glutamine methyltransferase family. PrmC subfamily.</text>
</comment>
<dbReference type="SUPFAM" id="SSF53335">
    <property type="entry name" value="S-adenosyl-L-methionine-dependent methyltransferases"/>
    <property type="match status" value="1"/>
</dbReference>
<organism evidence="8 9">
    <name type="scientific">Marinomonas posidonica (strain CECT 7376 / NCIMB 14433 / IVIA-Po-181)</name>
    <dbReference type="NCBI Taxonomy" id="491952"/>
    <lineage>
        <taxon>Bacteria</taxon>
        <taxon>Pseudomonadati</taxon>
        <taxon>Pseudomonadota</taxon>
        <taxon>Gammaproteobacteria</taxon>
        <taxon>Oceanospirillales</taxon>
        <taxon>Oceanospirillaceae</taxon>
        <taxon>Marinomonas</taxon>
    </lineage>
</organism>
<dbReference type="InterPro" id="IPR029063">
    <property type="entry name" value="SAM-dependent_MTases_sf"/>
</dbReference>
<keyword evidence="2 5" id="KW-0808">Transferase</keyword>
<feature type="binding site" evidence="5">
    <location>
        <position position="170"/>
    </location>
    <ligand>
        <name>S-adenosyl-L-methionine</name>
        <dbReference type="ChEBI" id="CHEBI:59789"/>
    </ligand>
</feature>
<dbReference type="Pfam" id="PF17827">
    <property type="entry name" value="PrmC_N"/>
    <property type="match status" value="1"/>
</dbReference>
<dbReference type="InterPro" id="IPR004556">
    <property type="entry name" value="HemK-like"/>
</dbReference>
<proteinExistence type="inferred from homology"/>
<comment type="catalytic activity">
    <reaction evidence="4 5">
        <text>L-glutaminyl-[peptide chain release factor] + S-adenosyl-L-methionine = N(5)-methyl-L-glutaminyl-[peptide chain release factor] + S-adenosyl-L-homocysteine + H(+)</text>
        <dbReference type="Rhea" id="RHEA:42896"/>
        <dbReference type="Rhea" id="RHEA-COMP:10271"/>
        <dbReference type="Rhea" id="RHEA-COMP:10272"/>
        <dbReference type="ChEBI" id="CHEBI:15378"/>
        <dbReference type="ChEBI" id="CHEBI:30011"/>
        <dbReference type="ChEBI" id="CHEBI:57856"/>
        <dbReference type="ChEBI" id="CHEBI:59789"/>
        <dbReference type="ChEBI" id="CHEBI:61891"/>
        <dbReference type="EC" id="2.1.1.297"/>
    </reaction>
</comment>
<feature type="domain" description="Release factor glutamine methyltransferase N-terminal" evidence="7">
    <location>
        <begin position="7"/>
        <end position="74"/>
    </location>
</feature>
<evidence type="ECO:0000259" key="7">
    <source>
        <dbReference type="Pfam" id="PF17827"/>
    </source>
</evidence>
<keyword evidence="1 5" id="KW-0489">Methyltransferase</keyword>
<evidence type="ECO:0000259" key="6">
    <source>
        <dbReference type="Pfam" id="PF13847"/>
    </source>
</evidence>
<dbReference type="Pfam" id="PF13847">
    <property type="entry name" value="Methyltransf_31"/>
    <property type="match status" value="1"/>
</dbReference>
<dbReference type="FunFam" id="3.40.50.150:FF:000053">
    <property type="entry name" value="Release factor glutamine methyltransferase"/>
    <property type="match status" value="1"/>
</dbReference>
<dbReference type="EC" id="2.1.1.297" evidence="5"/>
<evidence type="ECO:0000256" key="2">
    <source>
        <dbReference type="ARBA" id="ARBA00022679"/>
    </source>
</evidence>
<dbReference type="CDD" id="cd02440">
    <property type="entry name" value="AdoMet_MTases"/>
    <property type="match status" value="1"/>
</dbReference>
<feature type="domain" description="Methyltransferase" evidence="6">
    <location>
        <begin position="110"/>
        <end position="243"/>
    </location>
</feature>
<dbReference type="AlphaFoldDB" id="F6CRJ8"/>
<gene>
    <name evidence="5" type="primary">prmC</name>
    <name evidence="8" type="ordered locus">Mar181_0705</name>
</gene>
<dbReference type="InterPro" id="IPR002052">
    <property type="entry name" value="DNA_methylase_N6_adenine_CS"/>
</dbReference>
<evidence type="ECO:0000313" key="8">
    <source>
        <dbReference type="EMBL" id="AEF53761.1"/>
    </source>
</evidence>
<feature type="binding site" evidence="5">
    <location>
        <begin position="186"/>
        <end position="189"/>
    </location>
    <ligand>
        <name>substrate</name>
    </ligand>
</feature>